<dbReference type="GO" id="GO:0009002">
    <property type="term" value="F:serine-type D-Ala-D-Ala carboxypeptidase activity"/>
    <property type="evidence" value="ECO:0007669"/>
    <property type="project" value="InterPro"/>
</dbReference>
<evidence type="ECO:0000256" key="9">
    <source>
        <dbReference type="RuleBase" id="RU004016"/>
    </source>
</evidence>
<evidence type="ECO:0000256" key="10">
    <source>
        <dbReference type="SAM" id="MobiDB-lite"/>
    </source>
</evidence>
<keyword evidence="12" id="KW-0121">Carboxypeptidase</keyword>
<dbReference type="GO" id="GO:0006508">
    <property type="term" value="P:proteolysis"/>
    <property type="evidence" value="ECO:0007669"/>
    <property type="project" value="InterPro"/>
</dbReference>
<dbReference type="SUPFAM" id="SSF56601">
    <property type="entry name" value="beta-lactamase/transpeptidase-like"/>
    <property type="match status" value="1"/>
</dbReference>
<feature type="active site" evidence="7">
    <location>
        <position position="133"/>
    </location>
</feature>
<dbReference type="GO" id="GO:0009252">
    <property type="term" value="P:peptidoglycan biosynthetic process"/>
    <property type="evidence" value="ECO:0007669"/>
    <property type="project" value="UniProtKB-KW"/>
</dbReference>
<gene>
    <name evidence="12" type="ORF">B5C34_14205</name>
</gene>
<dbReference type="InterPro" id="IPR001967">
    <property type="entry name" value="Peptidase_S11_N"/>
</dbReference>
<sequence length="362" mass="39158">MDRQAERTTHRTIMEPSRFLMALAAMFVALFSVQSVQASSLLDNQKYAAIVVDADTQEVLYARNADAARHPASITKVMTLMLAFEEIDAGRLSFDDRVYFSAHAASQPPSKLGIGKGGWITVEQAVRLLTTKSANDVAVALAERVAGSETAFAQRMTEKARELGMNATAFYNASGLPNAAHSTTARDLATMSAALMRDFPHYYAFFSQRSYNMGGKYFPNHNRLLGKVVGLDGIKTGYTNASGFTLAASAQRDGTRLITIVLGAPSSRARNDNVASLTEAGFEVLRDRRSGTRTTVASLMNEPEPVFELWNGPATAQGSAPGEPFSEDEELKFDPTSSLDLPAALSPFAPAGSSFQSFSWLR</sequence>
<feature type="active site" description="Acyl-ester intermediate" evidence="7">
    <location>
        <position position="73"/>
    </location>
</feature>
<reference evidence="13" key="1">
    <citation type="submission" date="2017-05" db="EMBL/GenBank/DDBJ databases">
        <authorList>
            <person name="Lin X."/>
        </authorList>
    </citation>
    <scope>NUCLEOTIDE SEQUENCE [LARGE SCALE GENOMIC DNA]</scope>
    <source>
        <strain evidence="13">JLT2012</strain>
    </source>
</reference>
<accession>A0A219B8N8</accession>
<dbReference type="Proteomes" id="UP000198462">
    <property type="component" value="Unassembled WGS sequence"/>
</dbReference>
<dbReference type="EMBL" id="NFZT01000001">
    <property type="protein sequence ID" value="OWV34496.1"/>
    <property type="molecule type" value="Genomic_DNA"/>
</dbReference>
<keyword evidence="4" id="KW-0133">Cell shape</keyword>
<evidence type="ECO:0000256" key="1">
    <source>
        <dbReference type="ARBA" id="ARBA00007164"/>
    </source>
</evidence>
<dbReference type="PANTHER" id="PTHR21581:SF6">
    <property type="entry name" value="TRAFFICKING PROTEIN PARTICLE COMPLEX SUBUNIT 12"/>
    <property type="match status" value="1"/>
</dbReference>
<keyword evidence="5" id="KW-0573">Peptidoglycan synthesis</keyword>
<evidence type="ECO:0000313" key="13">
    <source>
        <dbReference type="Proteomes" id="UP000198462"/>
    </source>
</evidence>
<evidence type="ECO:0000256" key="2">
    <source>
        <dbReference type="ARBA" id="ARBA00022729"/>
    </source>
</evidence>
<evidence type="ECO:0000256" key="4">
    <source>
        <dbReference type="ARBA" id="ARBA00022960"/>
    </source>
</evidence>
<keyword evidence="2" id="KW-0732">Signal</keyword>
<feature type="region of interest" description="Disordered" evidence="10">
    <location>
        <begin position="312"/>
        <end position="333"/>
    </location>
</feature>
<evidence type="ECO:0000256" key="3">
    <source>
        <dbReference type="ARBA" id="ARBA00022801"/>
    </source>
</evidence>
<evidence type="ECO:0000313" key="12">
    <source>
        <dbReference type="EMBL" id="OWV34496.1"/>
    </source>
</evidence>
<keyword evidence="13" id="KW-1185">Reference proteome</keyword>
<feature type="active site" description="Proton acceptor" evidence="7">
    <location>
        <position position="76"/>
    </location>
</feature>
<dbReference type="OrthoDB" id="5291989at2"/>
<dbReference type="Pfam" id="PF00768">
    <property type="entry name" value="Peptidase_S11"/>
    <property type="match status" value="1"/>
</dbReference>
<evidence type="ECO:0000259" key="11">
    <source>
        <dbReference type="Pfam" id="PF00768"/>
    </source>
</evidence>
<proteinExistence type="inferred from homology"/>
<keyword evidence="12" id="KW-0645">Protease</keyword>
<dbReference type="AlphaFoldDB" id="A0A219B8N8"/>
<dbReference type="GO" id="GO:0008360">
    <property type="term" value="P:regulation of cell shape"/>
    <property type="evidence" value="ECO:0007669"/>
    <property type="project" value="UniProtKB-KW"/>
</dbReference>
<evidence type="ECO:0000256" key="8">
    <source>
        <dbReference type="PIRSR" id="PIRSR618044-2"/>
    </source>
</evidence>
<dbReference type="PRINTS" id="PR00725">
    <property type="entry name" value="DADACBPTASE1"/>
</dbReference>
<feature type="domain" description="Peptidase S11 D-alanyl-D-alanine carboxypeptidase A N-terminal" evidence="11">
    <location>
        <begin position="44"/>
        <end position="265"/>
    </location>
</feature>
<dbReference type="Gene3D" id="3.40.710.10">
    <property type="entry name" value="DD-peptidase/beta-lactamase superfamily"/>
    <property type="match status" value="1"/>
</dbReference>
<evidence type="ECO:0000256" key="6">
    <source>
        <dbReference type="ARBA" id="ARBA00023316"/>
    </source>
</evidence>
<name>A0A219B8N8_9SPHN</name>
<evidence type="ECO:0000256" key="7">
    <source>
        <dbReference type="PIRSR" id="PIRSR618044-1"/>
    </source>
</evidence>
<dbReference type="InterPro" id="IPR018044">
    <property type="entry name" value="Peptidase_S11"/>
</dbReference>
<comment type="similarity">
    <text evidence="1 9">Belongs to the peptidase S11 family.</text>
</comment>
<evidence type="ECO:0000256" key="5">
    <source>
        <dbReference type="ARBA" id="ARBA00022984"/>
    </source>
</evidence>
<dbReference type="InterPro" id="IPR012338">
    <property type="entry name" value="Beta-lactam/transpept-like"/>
</dbReference>
<protein>
    <submittedName>
        <fullName evidence="12">D-alanyl-D-alanine carboxypeptidase</fullName>
    </submittedName>
</protein>
<keyword evidence="3" id="KW-0378">Hydrolase</keyword>
<dbReference type="GO" id="GO:0071555">
    <property type="term" value="P:cell wall organization"/>
    <property type="evidence" value="ECO:0007669"/>
    <property type="project" value="UniProtKB-KW"/>
</dbReference>
<keyword evidence="6" id="KW-0961">Cell wall biogenesis/degradation</keyword>
<dbReference type="PANTHER" id="PTHR21581">
    <property type="entry name" value="D-ALANYL-D-ALANINE CARBOXYPEPTIDASE"/>
    <property type="match status" value="1"/>
</dbReference>
<comment type="caution">
    <text evidence="12">The sequence shown here is derived from an EMBL/GenBank/DDBJ whole genome shotgun (WGS) entry which is preliminary data.</text>
</comment>
<organism evidence="12 13">
    <name type="scientific">Pacificimonas flava</name>
    <dbReference type="NCBI Taxonomy" id="1234595"/>
    <lineage>
        <taxon>Bacteria</taxon>
        <taxon>Pseudomonadati</taxon>
        <taxon>Pseudomonadota</taxon>
        <taxon>Alphaproteobacteria</taxon>
        <taxon>Sphingomonadales</taxon>
        <taxon>Sphingosinicellaceae</taxon>
        <taxon>Pacificimonas</taxon>
    </lineage>
</organism>
<feature type="binding site" evidence="8">
    <location>
        <position position="235"/>
    </location>
    <ligand>
        <name>substrate</name>
    </ligand>
</feature>